<evidence type="ECO:0000313" key="3">
    <source>
        <dbReference type="Proteomes" id="UP000076023"/>
    </source>
</evidence>
<proteinExistence type="predicted"/>
<accession>A0A146G868</accession>
<dbReference type="EMBL" id="BDCO01000002">
    <property type="protein sequence ID" value="GAT33522.1"/>
    <property type="molecule type" value="Genomic_DNA"/>
</dbReference>
<keyword evidence="3" id="KW-1185">Reference proteome</keyword>
<feature type="domain" description="SnoaL-like" evidence="1">
    <location>
        <begin position="14"/>
        <end position="100"/>
    </location>
</feature>
<dbReference type="Gene3D" id="3.10.450.50">
    <property type="match status" value="1"/>
</dbReference>
<dbReference type="Proteomes" id="UP000076023">
    <property type="component" value="Unassembled WGS sequence"/>
</dbReference>
<dbReference type="SUPFAM" id="SSF54427">
    <property type="entry name" value="NTF2-like"/>
    <property type="match status" value="1"/>
</dbReference>
<evidence type="ECO:0000259" key="1">
    <source>
        <dbReference type="Pfam" id="PF12680"/>
    </source>
</evidence>
<dbReference type="InParanoid" id="A0A146G868"/>
<dbReference type="Pfam" id="PF12680">
    <property type="entry name" value="SnoaL_2"/>
    <property type="match status" value="1"/>
</dbReference>
<dbReference type="InterPro" id="IPR037401">
    <property type="entry name" value="SnoaL-like"/>
</dbReference>
<dbReference type="STRING" id="690879.TSACC_21939"/>
<dbReference type="RefSeq" id="WP_075079248.1">
    <property type="nucleotide sequence ID" value="NZ_BDCO01000002.1"/>
</dbReference>
<reference evidence="3" key="1">
    <citation type="journal article" date="2017" name="Genome Announc.">
        <title>Draft Genome Sequence of Terrimicrobium sacchariphilum NM-5T, a Facultative Anaerobic Soil Bacterium of the Class Spartobacteria.</title>
        <authorList>
            <person name="Qiu Y.L."/>
            <person name="Tourlousse D.M."/>
            <person name="Matsuura N."/>
            <person name="Ohashi A."/>
            <person name="Sekiguchi Y."/>
        </authorList>
    </citation>
    <scope>NUCLEOTIDE SEQUENCE [LARGE SCALE GENOMIC DNA]</scope>
    <source>
        <strain evidence="3">NM-5</strain>
    </source>
</reference>
<evidence type="ECO:0000313" key="2">
    <source>
        <dbReference type="EMBL" id="GAT33522.1"/>
    </source>
</evidence>
<comment type="caution">
    <text evidence="2">The sequence shown here is derived from an EMBL/GenBank/DDBJ whole genome shotgun (WGS) entry which is preliminary data.</text>
</comment>
<organism evidence="2 3">
    <name type="scientific">Terrimicrobium sacchariphilum</name>
    <dbReference type="NCBI Taxonomy" id="690879"/>
    <lineage>
        <taxon>Bacteria</taxon>
        <taxon>Pseudomonadati</taxon>
        <taxon>Verrucomicrobiota</taxon>
        <taxon>Terrimicrobiia</taxon>
        <taxon>Terrimicrobiales</taxon>
        <taxon>Terrimicrobiaceae</taxon>
        <taxon>Terrimicrobium</taxon>
    </lineage>
</organism>
<dbReference type="AlphaFoldDB" id="A0A146G868"/>
<protein>
    <submittedName>
        <fullName evidence="2">SnoaL-like domain-containing protein</fullName>
    </submittedName>
</protein>
<name>A0A146G868_TERSA</name>
<gene>
    <name evidence="2" type="ORF">TSACC_21939</name>
</gene>
<dbReference type="InterPro" id="IPR032710">
    <property type="entry name" value="NTF2-like_dom_sf"/>
</dbReference>
<sequence>MTTSNSSEVPAPLADYIEAANAGMIEPALASFSETAVVQDEGGEYCGHVAIRDWIKETVGKYQFRVTPLAVHKSGDHVVVQCQVGGSFPGSPVQLDFDTVVSGGKISHLSIR</sequence>